<feature type="compositionally biased region" description="Basic and acidic residues" evidence="1">
    <location>
        <begin position="201"/>
        <end position="231"/>
    </location>
</feature>
<dbReference type="Proteomes" id="UP001049176">
    <property type="component" value="Chromosome 1"/>
</dbReference>
<feature type="region of interest" description="Disordered" evidence="1">
    <location>
        <begin position="201"/>
        <end position="232"/>
    </location>
</feature>
<accession>A0A9P8AFY2</accession>
<proteinExistence type="predicted"/>
<reference evidence="2" key="1">
    <citation type="journal article" date="2021" name="Genome Biol. Evol.">
        <title>The assembled and annotated genome of the fairy-ring fungus Marasmius oreades.</title>
        <authorList>
            <person name="Hiltunen M."/>
            <person name="Ament-Velasquez S.L."/>
            <person name="Johannesson H."/>
        </authorList>
    </citation>
    <scope>NUCLEOTIDE SEQUENCE</scope>
    <source>
        <strain evidence="2">03SP1</strain>
    </source>
</reference>
<dbReference type="GeneID" id="66070881"/>
<feature type="compositionally biased region" description="Polar residues" evidence="1">
    <location>
        <begin position="1"/>
        <end position="17"/>
    </location>
</feature>
<gene>
    <name evidence="2" type="ORF">E1B28_001805</name>
</gene>
<keyword evidence="3" id="KW-1185">Reference proteome</keyword>
<dbReference type="RefSeq" id="XP_043016488.1">
    <property type="nucleotide sequence ID" value="XM_043147774.1"/>
</dbReference>
<evidence type="ECO:0000313" key="3">
    <source>
        <dbReference type="Proteomes" id="UP001049176"/>
    </source>
</evidence>
<sequence>MKPFASNSNRRPNTRYLNHNGFRDPPVTPLQQEEAHEHALNVLKFYSVPPPSLDTIMSKDWTRIDTETSSAVNEQIDDFERQHSKAMEQLCDSTVAAYHTDRHYRNMSYNELLDLEPHERKQSVKEARGEWAMDTVFTATDERELSLAKSRQNQIHNKRVPYPFHSTYSRNPLRTLSTISRLRYSYLKRIIPMRVRRDELKEKERETELQREYNERRREEERKRWEEEERRRKAAQFPQSLEEFKQKGVDVQRRVARFLCLGDMFGHKGSESGLSPAQEKMLKEWKWTVEEVVPMKRIFATNKTFAAEMQALDIANQSVTRDPRNRY</sequence>
<dbReference type="EMBL" id="CM032181">
    <property type="protein sequence ID" value="KAG7100018.1"/>
    <property type="molecule type" value="Genomic_DNA"/>
</dbReference>
<dbReference type="OrthoDB" id="3058840at2759"/>
<dbReference type="AlphaFoldDB" id="A0A9P8AFY2"/>
<evidence type="ECO:0000313" key="2">
    <source>
        <dbReference type="EMBL" id="KAG7100018.1"/>
    </source>
</evidence>
<name>A0A9P8AFY2_9AGAR</name>
<feature type="region of interest" description="Disordered" evidence="1">
    <location>
        <begin position="1"/>
        <end position="22"/>
    </location>
</feature>
<protein>
    <submittedName>
        <fullName evidence="2">Uncharacterized protein</fullName>
    </submittedName>
</protein>
<dbReference type="KEGG" id="more:E1B28_001805"/>
<comment type="caution">
    <text evidence="2">The sequence shown here is derived from an EMBL/GenBank/DDBJ whole genome shotgun (WGS) entry which is preliminary data.</text>
</comment>
<organism evidence="2 3">
    <name type="scientific">Marasmius oreades</name>
    <name type="common">fairy-ring Marasmius</name>
    <dbReference type="NCBI Taxonomy" id="181124"/>
    <lineage>
        <taxon>Eukaryota</taxon>
        <taxon>Fungi</taxon>
        <taxon>Dikarya</taxon>
        <taxon>Basidiomycota</taxon>
        <taxon>Agaricomycotina</taxon>
        <taxon>Agaricomycetes</taxon>
        <taxon>Agaricomycetidae</taxon>
        <taxon>Agaricales</taxon>
        <taxon>Marasmiineae</taxon>
        <taxon>Marasmiaceae</taxon>
        <taxon>Marasmius</taxon>
    </lineage>
</organism>
<evidence type="ECO:0000256" key="1">
    <source>
        <dbReference type="SAM" id="MobiDB-lite"/>
    </source>
</evidence>